<dbReference type="RefSeq" id="XP_022465069.1">
    <property type="nucleotide sequence ID" value="XM_022608589.1"/>
</dbReference>
<gene>
    <name evidence="2" type="primary">KNAG0F01550</name>
    <name evidence="2" type="ordered locus">KNAG_0F01550</name>
</gene>
<keyword evidence="3" id="KW-1185">Reference proteome</keyword>
<feature type="compositionally biased region" description="Polar residues" evidence="1">
    <location>
        <begin position="1"/>
        <end position="12"/>
    </location>
</feature>
<organism evidence="2 3">
    <name type="scientific">Huiozyma naganishii (strain ATCC MYA-139 / BCRC 22969 / CBS 8797 / KCTC 17520 / NBRC 10181 / NCYC 3082 / Yp74L-3)</name>
    <name type="common">Yeast</name>
    <name type="synonym">Kazachstania naganishii</name>
    <dbReference type="NCBI Taxonomy" id="1071383"/>
    <lineage>
        <taxon>Eukaryota</taxon>
        <taxon>Fungi</taxon>
        <taxon>Dikarya</taxon>
        <taxon>Ascomycota</taxon>
        <taxon>Saccharomycotina</taxon>
        <taxon>Saccharomycetes</taxon>
        <taxon>Saccharomycetales</taxon>
        <taxon>Saccharomycetaceae</taxon>
        <taxon>Huiozyma</taxon>
    </lineage>
</organism>
<name>J7RMM7_HUIN7</name>
<reference evidence="3" key="2">
    <citation type="submission" date="2012-08" db="EMBL/GenBank/DDBJ databases">
        <title>Genome sequence of Kazachstania naganishii.</title>
        <authorList>
            <person name="Gordon J.L."/>
            <person name="Armisen D."/>
            <person name="Proux-Wera E."/>
            <person name="OhEigeartaigh S.S."/>
            <person name="Byrne K.P."/>
            <person name="Wolfe K.H."/>
        </authorList>
    </citation>
    <scope>NUCLEOTIDE SEQUENCE [LARGE SCALE GENOMIC DNA]</scope>
    <source>
        <strain evidence="3">ATCC MYA-139 / BCRC 22969 / CBS 8797 / CCRC 22969 / KCTC 17520 / NBRC 10181 / NCYC 3082</strain>
    </source>
</reference>
<feature type="compositionally biased region" description="Basic and acidic residues" evidence="1">
    <location>
        <begin position="13"/>
        <end position="23"/>
    </location>
</feature>
<evidence type="ECO:0000256" key="1">
    <source>
        <dbReference type="SAM" id="MobiDB-lite"/>
    </source>
</evidence>
<dbReference type="Proteomes" id="UP000006310">
    <property type="component" value="Chromosome 6"/>
</dbReference>
<evidence type="ECO:0000313" key="2">
    <source>
        <dbReference type="EMBL" id="CCK70823.1"/>
    </source>
</evidence>
<dbReference type="EMBL" id="HE978319">
    <property type="protein sequence ID" value="CCK70823.1"/>
    <property type="molecule type" value="Genomic_DNA"/>
</dbReference>
<protein>
    <submittedName>
        <fullName evidence="2">Uncharacterized protein</fullName>
    </submittedName>
</protein>
<sequence length="36" mass="3934">MQPINTVSTSAAEKSKSGENKDNWRLPWITTGCVIA</sequence>
<accession>J7RMM7</accession>
<dbReference type="GeneID" id="34526538"/>
<dbReference type="HOGENOM" id="CLU_3359839_0_0_1"/>
<reference evidence="2 3" key="1">
    <citation type="journal article" date="2011" name="Proc. Natl. Acad. Sci. U.S.A.">
        <title>Evolutionary erosion of yeast sex chromosomes by mating-type switching accidents.</title>
        <authorList>
            <person name="Gordon J.L."/>
            <person name="Armisen D."/>
            <person name="Proux-Wera E."/>
            <person name="Oheigeartaigh S.S."/>
            <person name="Byrne K.P."/>
            <person name="Wolfe K.H."/>
        </authorList>
    </citation>
    <scope>NUCLEOTIDE SEQUENCE [LARGE SCALE GENOMIC DNA]</scope>
    <source>
        <strain evidence="3">ATCC MYA-139 / BCRC 22969 / CBS 8797 / CCRC 22969 / KCTC 17520 / NBRC 10181 / NCYC 3082</strain>
    </source>
</reference>
<dbReference type="AlphaFoldDB" id="J7RMM7"/>
<proteinExistence type="predicted"/>
<evidence type="ECO:0000313" key="3">
    <source>
        <dbReference type="Proteomes" id="UP000006310"/>
    </source>
</evidence>
<dbReference type="KEGG" id="kng:KNAG_0F01550"/>
<feature type="region of interest" description="Disordered" evidence="1">
    <location>
        <begin position="1"/>
        <end position="23"/>
    </location>
</feature>